<comment type="caution">
    <text evidence="1">The sequence shown here is derived from an EMBL/GenBank/DDBJ whole genome shotgun (WGS) entry which is preliminary data.</text>
</comment>
<evidence type="ECO:0008006" key="3">
    <source>
        <dbReference type="Google" id="ProtNLM"/>
    </source>
</evidence>
<dbReference type="EMBL" id="RBVX01000006">
    <property type="protein sequence ID" value="RSL33781.1"/>
    <property type="molecule type" value="Genomic_DNA"/>
</dbReference>
<accession>A0A428N5T7</accession>
<dbReference type="Proteomes" id="UP000275076">
    <property type="component" value="Unassembled WGS sequence"/>
</dbReference>
<dbReference type="OrthoDB" id="2381181at2"/>
<reference evidence="1 2" key="1">
    <citation type="submission" date="2018-10" db="EMBL/GenBank/DDBJ databases">
        <title>Draft genome sequence of Bacillus salarius IM0101, isolated from a hypersaline soil in Inner Mongolia, China.</title>
        <authorList>
            <person name="Yamprayoonswat W."/>
            <person name="Boonvisut S."/>
            <person name="Jumpathong W."/>
            <person name="Sittihan S."/>
            <person name="Ruangsuj P."/>
            <person name="Wanthongcharoen S."/>
            <person name="Thongpramul N."/>
            <person name="Pimmason S."/>
            <person name="Yu B."/>
            <person name="Yasawong M."/>
        </authorList>
    </citation>
    <scope>NUCLEOTIDE SEQUENCE [LARGE SCALE GENOMIC DNA]</scope>
    <source>
        <strain evidence="1 2">IM0101</strain>
    </source>
</reference>
<sequence>MRRLILGVGFLSLIVLTAGFILFFTAHHPLAKETGTVKDELEAQEGIETVKDVDYYYGETEVYTADTIRDNGTEEWIFIQENSVIDRINKEDGLSRAEAENIVLDRFDLEKVRSLKLGMEDRQALYEATFEIDNTLYFYYMSFEDGEFIKRYSVQKS</sequence>
<gene>
    <name evidence="1" type="ORF">D7Z54_08805</name>
</gene>
<protein>
    <recommendedName>
        <fullName evidence="3">DUF5590 domain-containing protein</fullName>
    </recommendedName>
</protein>
<evidence type="ECO:0000313" key="1">
    <source>
        <dbReference type="EMBL" id="RSL33781.1"/>
    </source>
</evidence>
<evidence type="ECO:0000313" key="2">
    <source>
        <dbReference type="Proteomes" id="UP000275076"/>
    </source>
</evidence>
<keyword evidence="2" id="KW-1185">Reference proteome</keyword>
<organism evidence="1 2">
    <name type="scientific">Salibacterium salarium</name>
    <dbReference type="NCBI Taxonomy" id="284579"/>
    <lineage>
        <taxon>Bacteria</taxon>
        <taxon>Bacillati</taxon>
        <taxon>Bacillota</taxon>
        <taxon>Bacilli</taxon>
        <taxon>Bacillales</taxon>
        <taxon>Bacillaceae</taxon>
    </lineage>
</organism>
<dbReference type="InterPro" id="IPR046350">
    <property type="entry name" value="Cystatin_sf"/>
</dbReference>
<name>A0A428N5T7_9BACI</name>
<dbReference type="AlphaFoldDB" id="A0A428N5T7"/>
<dbReference type="Gene3D" id="3.10.450.40">
    <property type="match status" value="1"/>
</dbReference>
<dbReference type="RefSeq" id="WP_125555462.1">
    <property type="nucleotide sequence ID" value="NZ_RBVX01000006.1"/>
</dbReference>
<dbReference type="SUPFAM" id="SSF54403">
    <property type="entry name" value="Cystatin/monellin"/>
    <property type="match status" value="1"/>
</dbReference>
<proteinExistence type="predicted"/>